<sequence length="186" mass="21396">MEKTIYLTFDDGPIPEVTEFVLAELEKYQAKATFFCVGENLQRNPDIAKKVAQGGHTLGNHTHKHVQAFKTPFAHYLQEVEQCQKTLQQVVPHVTTKLFRPPHGQLTYSLLTQLREKYQVVMWSHLTYDFDQSLSPEVCWLKLKGLLTPGSIVVLHDSLKAERNLRYVLPRLLEHYTASGFTFKAL</sequence>
<protein>
    <submittedName>
        <fullName evidence="4">Polysaccharide deacetylase family protein</fullName>
    </submittedName>
</protein>
<keyword evidence="1" id="KW-0479">Metal-binding</keyword>
<dbReference type="InterPro" id="IPR002509">
    <property type="entry name" value="NODB_dom"/>
</dbReference>
<dbReference type="PROSITE" id="PS51677">
    <property type="entry name" value="NODB"/>
    <property type="match status" value="1"/>
</dbReference>
<dbReference type="Proteomes" id="UP001501844">
    <property type="component" value="Unassembled WGS sequence"/>
</dbReference>
<dbReference type="Pfam" id="PF01522">
    <property type="entry name" value="Polysacc_deac_1"/>
    <property type="match status" value="1"/>
</dbReference>
<keyword evidence="5" id="KW-1185">Reference proteome</keyword>
<accession>A0ABP8FBR4</accession>
<comment type="caution">
    <text evidence="4">The sequence shown here is derived from an EMBL/GenBank/DDBJ whole genome shotgun (WGS) entry which is preliminary data.</text>
</comment>
<dbReference type="PANTHER" id="PTHR10587:SF133">
    <property type="entry name" value="CHITIN DEACETYLASE 1-RELATED"/>
    <property type="match status" value="1"/>
</dbReference>
<evidence type="ECO:0000313" key="4">
    <source>
        <dbReference type="EMBL" id="GAA4299761.1"/>
    </source>
</evidence>
<dbReference type="InterPro" id="IPR011330">
    <property type="entry name" value="Glyco_hydro/deAcase_b/a-brl"/>
</dbReference>
<evidence type="ECO:0000256" key="2">
    <source>
        <dbReference type="ARBA" id="ARBA00022801"/>
    </source>
</evidence>
<reference evidence="5" key="1">
    <citation type="journal article" date="2019" name="Int. J. Syst. Evol. Microbiol.">
        <title>The Global Catalogue of Microorganisms (GCM) 10K type strain sequencing project: providing services to taxonomists for standard genome sequencing and annotation.</title>
        <authorList>
            <consortium name="The Broad Institute Genomics Platform"/>
            <consortium name="The Broad Institute Genome Sequencing Center for Infectious Disease"/>
            <person name="Wu L."/>
            <person name="Ma J."/>
        </authorList>
    </citation>
    <scope>NUCLEOTIDE SEQUENCE [LARGE SCALE GENOMIC DNA]</scope>
    <source>
        <strain evidence="5">JCM 17917</strain>
    </source>
</reference>
<keyword evidence="2" id="KW-0378">Hydrolase</keyword>
<dbReference type="SUPFAM" id="SSF88713">
    <property type="entry name" value="Glycoside hydrolase/deacetylase"/>
    <property type="match status" value="1"/>
</dbReference>
<dbReference type="InterPro" id="IPR050248">
    <property type="entry name" value="Polysacc_deacetylase_ArnD"/>
</dbReference>
<dbReference type="CDD" id="cd10917">
    <property type="entry name" value="CE4_NodB_like_6s_7s"/>
    <property type="match status" value="1"/>
</dbReference>
<dbReference type="EMBL" id="BAABGX010000001">
    <property type="protein sequence ID" value="GAA4299761.1"/>
    <property type="molecule type" value="Genomic_DNA"/>
</dbReference>
<name>A0ABP8FBR4_9BACT</name>
<evidence type="ECO:0000256" key="1">
    <source>
        <dbReference type="ARBA" id="ARBA00022723"/>
    </source>
</evidence>
<dbReference type="PANTHER" id="PTHR10587">
    <property type="entry name" value="GLYCOSYL TRANSFERASE-RELATED"/>
    <property type="match status" value="1"/>
</dbReference>
<proteinExistence type="predicted"/>
<gene>
    <name evidence="4" type="ORF">GCM10023183_09340</name>
</gene>
<dbReference type="Gene3D" id="3.20.20.370">
    <property type="entry name" value="Glycoside hydrolase/deacetylase"/>
    <property type="match status" value="1"/>
</dbReference>
<evidence type="ECO:0000259" key="3">
    <source>
        <dbReference type="PROSITE" id="PS51677"/>
    </source>
</evidence>
<dbReference type="RefSeq" id="WP_345162829.1">
    <property type="nucleotide sequence ID" value="NZ_BAABGX010000001.1"/>
</dbReference>
<evidence type="ECO:0000313" key="5">
    <source>
        <dbReference type="Proteomes" id="UP001501844"/>
    </source>
</evidence>
<feature type="domain" description="NodB homology" evidence="3">
    <location>
        <begin position="3"/>
        <end position="184"/>
    </location>
</feature>
<organism evidence="4 5">
    <name type="scientific">Nibribacter koreensis</name>
    <dbReference type="NCBI Taxonomy" id="1084519"/>
    <lineage>
        <taxon>Bacteria</taxon>
        <taxon>Pseudomonadati</taxon>
        <taxon>Bacteroidota</taxon>
        <taxon>Cytophagia</taxon>
        <taxon>Cytophagales</taxon>
        <taxon>Hymenobacteraceae</taxon>
        <taxon>Nibribacter</taxon>
    </lineage>
</organism>